<dbReference type="Pfam" id="PF00360">
    <property type="entry name" value="PHY"/>
    <property type="match status" value="1"/>
</dbReference>
<evidence type="ECO:0000256" key="4">
    <source>
        <dbReference type="ARBA" id="ARBA00022991"/>
    </source>
</evidence>
<dbReference type="PRINTS" id="PR01033">
    <property type="entry name" value="PHYTOCHROME"/>
</dbReference>
<dbReference type="SMART" id="SM00331">
    <property type="entry name" value="PP2C_SIG"/>
    <property type="match status" value="1"/>
</dbReference>
<dbReference type="AlphaFoldDB" id="A0A927GB36"/>
<dbReference type="InterPro" id="IPR036457">
    <property type="entry name" value="PPM-type-like_dom_sf"/>
</dbReference>
<dbReference type="GO" id="GO:0016791">
    <property type="term" value="F:phosphatase activity"/>
    <property type="evidence" value="ECO:0007669"/>
    <property type="project" value="TreeGrafter"/>
</dbReference>
<comment type="caution">
    <text evidence="7">The sequence shown here is derived from an EMBL/GenBank/DDBJ whole genome shotgun (WGS) entry which is preliminary data.</text>
</comment>
<evidence type="ECO:0000313" key="8">
    <source>
        <dbReference type="Proteomes" id="UP000610846"/>
    </source>
</evidence>
<keyword evidence="1" id="KW-0600">Photoreceptor protein</keyword>
<dbReference type="Proteomes" id="UP000610846">
    <property type="component" value="Unassembled WGS sequence"/>
</dbReference>
<dbReference type="GO" id="GO:0006355">
    <property type="term" value="P:regulation of DNA-templated transcription"/>
    <property type="evidence" value="ECO:0007669"/>
    <property type="project" value="InterPro"/>
</dbReference>
<dbReference type="SMART" id="SM00065">
    <property type="entry name" value="GAF"/>
    <property type="match status" value="1"/>
</dbReference>
<dbReference type="GO" id="GO:0009881">
    <property type="term" value="F:photoreceptor activity"/>
    <property type="evidence" value="ECO:0007669"/>
    <property type="project" value="UniProtKB-KW"/>
</dbReference>
<dbReference type="Gene3D" id="3.30.450.20">
    <property type="entry name" value="PAS domain"/>
    <property type="match status" value="1"/>
</dbReference>
<dbReference type="InterPro" id="IPR029016">
    <property type="entry name" value="GAF-like_dom_sf"/>
</dbReference>
<dbReference type="InterPro" id="IPR035965">
    <property type="entry name" value="PAS-like_dom_sf"/>
</dbReference>
<keyword evidence="3" id="KW-0378">Hydrolase</keyword>
<evidence type="ECO:0000256" key="2">
    <source>
        <dbReference type="ARBA" id="ARBA00022606"/>
    </source>
</evidence>
<name>A0A927GB36_9MICO</name>
<dbReference type="Gene3D" id="3.30.450.270">
    <property type="match status" value="1"/>
</dbReference>
<dbReference type="GO" id="GO:0009584">
    <property type="term" value="P:detection of visible light"/>
    <property type="evidence" value="ECO:0007669"/>
    <property type="project" value="InterPro"/>
</dbReference>
<dbReference type="Gene3D" id="3.60.40.10">
    <property type="entry name" value="PPM-type phosphatase domain"/>
    <property type="match status" value="1"/>
</dbReference>
<dbReference type="SUPFAM" id="SSF81606">
    <property type="entry name" value="PP2C-like"/>
    <property type="match status" value="1"/>
</dbReference>
<dbReference type="InterPro" id="IPR001932">
    <property type="entry name" value="PPM-type_phosphatase-like_dom"/>
</dbReference>
<dbReference type="InterPro" id="IPR001294">
    <property type="entry name" value="Phytochrome"/>
</dbReference>
<dbReference type="Pfam" id="PF08446">
    <property type="entry name" value="PAS_2"/>
    <property type="match status" value="1"/>
</dbReference>
<dbReference type="SUPFAM" id="SSF55785">
    <property type="entry name" value="PYP-like sensor domain (PAS domain)"/>
    <property type="match status" value="1"/>
</dbReference>
<evidence type="ECO:0000256" key="5">
    <source>
        <dbReference type="ARBA" id="ARBA00023170"/>
    </source>
</evidence>
<dbReference type="PANTHER" id="PTHR43156:SF2">
    <property type="entry name" value="STAGE II SPORULATION PROTEIN E"/>
    <property type="match status" value="1"/>
</dbReference>
<dbReference type="InterPro" id="IPR013654">
    <property type="entry name" value="PAS_2"/>
</dbReference>
<proteinExistence type="predicted"/>
<feature type="domain" description="Phytochrome chromophore attachment site" evidence="6">
    <location>
        <begin position="159"/>
        <end position="318"/>
    </location>
</feature>
<keyword evidence="4" id="KW-0157">Chromophore</keyword>
<keyword evidence="5" id="KW-0675">Receptor</keyword>
<gene>
    <name evidence="7" type="ORF">IF651_10195</name>
</gene>
<dbReference type="Gene3D" id="3.30.450.40">
    <property type="match status" value="1"/>
</dbReference>
<reference evidence="7" key="2">
    <citation type="submission" date="2020-09" db="EMBL/GenBank/DDBJ databases">
        <authorList>
            <person name="Yu Y."/>
        </authorList>
    </citation>
    <scope>NUCLEOTIDE SEQUENCE</scope>
    <source>
        <strain evidence="7">KCTC 49039</strain>
    </source>
</reference>
<dbReference type="SUPFAM" id="SSF55781">
    <property type="entry name" value="GAF domain-like"/>
    <property type="match status" value="2"/>
</dbReference>
<protein>
    <submittedName>
        <fullName evidence="7">SpoIIE family protein phosphatase</fullName>
    </submittedName>
</protein>
<evidence type="ECO:0000256" key="1">
    <source>
        <dbReference type="ARBA" id="ARBA00022543"/>
    </source>
</evidence>
<dbReference type="InterPro" id="IPR013515">
    <property type="entry name" value="Phytochrome_cen-reg"/>
</dbReference>
<keyword evidence="2" id="KW-0716">Sensory transduction</keyword>
<sequence>MLRPGEPVDLDNCAREPIHVPGLVQPRGVLLVVRESDGRLLQVSANVEQRLGATPDAVLGRPLSEVLGADAAAQVLRHAASATDLASRNPLTLRLDRWDGVGPDVDAVLHRPPLLAGGTGAEPVLVVELEAATGTRPLSFPSTYLAARQALSDFERAATLGELYDDVSRHVRDLTGFDRVMIYRFDAAYNGEVVAEARRGDLNSFLGLHYPASDIPPQARALYEKNWIRLISDVDYEPAPILPTALPTTGEPLDLTHSTLRSVSPIHLEYLRNMGVRASMSISLLRDGRLWGLIACHHYAGPHEPSYEVRTTAEFLGSTLSVRLVAQAEEERGTEVSRAERVLAHLAADSRDESAPLGVAITRSGWLRRLVRADGAVVLAEGRLTSVGTVPDEDASRALVAWVLAQEAELVSTDSLPDAAPDVAAVAPGVAGVLGIVLPEGQVVLWVRDEVLRHVDWGGDPQNKEIARTEDGSVRLSPRRSFERWREVVRGHSRPWTEDQTDFATALRGHLVESLYVRGRRDLRAAEELQRSLLPTLLPDVSGWRLESRYESAGGGLVGGDWYDALVLPSGRLAVVVGDVTGHGLQAAATMGQLSTALRAALVGAGSAVEAVAHLARTAAWTLPGEVATVSLALVDLENGLVEYVSAGHPPLLVVGADGSSSWSRPATAPPVGVGMRAPTAHTLTVPAGGALVVYTDGLVERRDESVRAGLDRLAAVFGAGPATPAQEVLDAVRDPDSTDDATLLVLHREG</sequence>
<organism evidence="7 8">
    <name type="scientific">Cellulosimicrobium arenosum</name>
    <dbReference type="NCBI Taxonomy" id="2708133"/>
    <lineage>
        <taxon>Bacteria</taxon>
        <taxon>Bacillati</taxon>
        <taxon>Actinomycetota</taxon>
        <taxon>Actinomycetes</taxon>
        <taxon>Micrococcales</taxon>
        <taxon>Promicromonosporaceae</taxon>
        <taxon>Cellulosimicrobium</taxon>
    </lineage>
</organism>
<dbReference type="EMBL" id="JACYHB010000007">
    <property type="protein sequence ID" value="MBD8079422.1"/>
    <property type="molecule type" value="Genomic_DNA"/>
</dbReference>
<evidence type="ECO:0000256" key="3">
    <source>
        <dbReference type="ARBA" id="ARBA00022801"/>
    </source>
</evidence>
<dbReference type="InterPro" id="IPR016132">
    <property type="entry name" value="Phyto_chromo_attachment"/>
</dbReference>
<dbReference type="InterPro" id="IPR043150">
    <property type="entry name" value="Phytochrome_PHY_sf"/>
</dbReference>
<reference evidence="7" key="1">
    <citation type="journal article" date="2018" name="Curr. Microbiol.">
        <title>Cellulosimicrobium arenosum sp. nov., Isolated from Marine Sediment Sand.</title>
        <authorList>
            <person name="Oh M."/>
            <person name="Kim J.H."/>
            <person name="Yoon J.H."/>
            <person name="Schumann P."/>
            <person name="Kim W."/>
        </authorList>
    </citation>
    <scope>NUCLEOTIDE SEQUENCE</scope>
    <source>
        <strain evidence="7">KCTC 49039</strain>
    </source>
</reference>
<dbReference type="InterPro" id="IPR052016">
    <property type="entry name" value="Bact_Sigma-Reg"/>
</dbReference>
<dbReference type="PROSITE" id="PS50046">
    <property type="entry name" value="PHYTOCHROME_2"/>
    <property type="match status" value="1"/>
</dbReference>
<keyword evidence="8" id="KW-1185">Reference proteome</keyword>
<evidence type="ECO:0000259" key="6">
    <source>
        <dbReference type="PROSITE" id="PS50046"/>
    </source>
</evidence>
<accession>A0A927GB36</accession>
<dbReference type="Pfam" id="PF07228">
    <property type="entry name" value="SpoIIE"/>
    <property type="match status" value="1"/>
</dbReference>
<dbReference type="PANTHER" id="PTHR43156">
    <property type="entry name" value="STAGE II SPORULATION PROTEIN E-RELATED"/>
    <property type="match status" value="1"/>
</dbReference>
<evidence type="ECO:0000313" key="7">
    <source>
        <dbReference type="EMBL" id="MBD8079422.1"/>
    </source>
</evidence>
<dbReference type="Pfam" id="PF01590">
    <property type="entry name" value="GAF"/>
    <property type="match status" value="1"/>
</dbReference>
<dbReference type="InterPro" id="IPR003018">
    <property type="entry name" value="GAF"/>
</dbReference>